<dbReference type="GO" id="GO:0008106">
    <property type="term" value="F:alcohol dehydrogenase (NADP+) activity"/>
    <property type="evidence" value="ECO:0007669"/>
    <property type="project" value="TreeGrafter"/>
</dbReference>
<reference evidence="5 6" key="1">
    <citation type="submission" date="2020-03" db="EMBL/GenBank/DDBJ databases">
        <title>Genomic Encyclopedia of Type Strains, Phase IV (KMG-IV): sequencing the most valuable type-strain genomes for metagenomic binning, comparative biology and taxonomic classification.</title>
        <authorList>
            <person name="Goeker M."/>
        </authorList>
    </citation>
    <scope>NUCLEOTIDE SEQUENCE [LARGE SCALE GENOMIC DNA]</scope>
    <source>
        <strain evidence="5 6">DSM 5718</strain>
    </source>
</reference>
<sequence>MENFSVYNPTRLHFGKGCVTERLAQEAAVWGKRALILIGKGSVKKNGVLDDVTRQLEQAGIHYEVFEGIKSNPIYQDADRAIAQSKAFKADMIIGVGGGSVIDTAKAVALGHGSNASIWDIYMRKVEAPAQALPLLCVLTLAATGTEMNMFAVLQNDEARIKKGFGHPGMYPKVSFLDPTYTLSVPLNYTAYGIADLMAHTFELYFDPSDAPLSNYFATDIIALAFDYGRAVIQKPHDYDIRANIMWLATTALNGTLNAGKRGGDWGVHAIEHALSVLFDIPHGAGLSIAYPAWLKHFLPKIKDKLSFMAERTLGKGTTAEAFIDYLENFFKEIGTPIRLSEVGIGEDKHPLILEVFKQNRVRGMHFDMNEEDHKAILQLMA</sequence>
<dbReference type="Pfam" id="PF00465">
    <property type="entry name" value="Fe-ADH"/>
    <property type="match status" value="1"/>
</dbReference>
<evidence type="ECO:0000313" key="6">
    <source>
        <dbReference type="Proteomes" id="UP000537126"/>
    </source>
</evidence>
<evidence type="ECO:0000259" key="3">
    <source>
        <dbReference type="Pfam" id="PF00465"/>
    </source>
</evidence>
<evidence type="ECO:0000259" key="4">
    <source>
        <dbReference type="Pfam" id="PF25137"/>
    </source>
</evidence>
<dbReference type="GO" id="GO:1990002">
    <property type="term" value="F:methylglyoxal reductase (NADPH) (acetol producing) activity"/>
    <property type="evidence" value="ECO:0007669"/>
    <property type="project" value="TreeGrafter"/>
</dbReference>
<feature type="domain" description="Alcohol dehydrogenase iron-type/glycerol dehydrogenase GldA" evidence="3">
    <location>
        <begin position="9"/>
        <end position="179"/>
    </location>
</feature>
<name>A0A846MR33_9BACT</name>
<evidence type="ECO:0008006" key="7">
    <source>
        <dbReference type="Google" id="ProtNLM"/>
    </source>
</evidence>
<dbReference type="PANTHER" id="PTHR43633">
    <property type="entry name" value="ALCOHOL DEHYDROGENASE YQHD"/>
    <property type="match status" value="1"/>
</dbReference>
<evidence type="ECO:0000256" key="1">
    <source>
        <dbReference type="ARBA" id="ARBA00007358"/>
    </source>
</evidence>
<feature type="domain" description="Fe-containing alcohol dehydrogenase-like C-terminal" evidence="4">
    <location>
        <begin position="190"/>
        <end position="378"/>
    </location>
</feature>
<dbReference type="Gene3D" id="1.20.1090.10">
    <property type="entry name" value="Dehydroquinate synthase-like - alpha domain"/>
    <property type="match status" value="1"/>
</dbReference>
<proteinExistence type="inferred from homology"/>
<protein>
    <recommendedName>
        <fullName evidence="7">Alcohol dehydrogenase iron-type/glycerol dehydrogenase GldA domain-containing protein</fullName>
    </recommendedName>
</protein>
<dbReference type="GO" id="GO:0046872">
    <property type="term" value="F:metal ion binding"/>
    <property type="evidence" value="ECO:0007669"/>
    <property type="project" value="InterPro"/>
</dbReference>
<keyword evidence="2" id="KW-0560">Oxidoreductase</keyword>
<keyword evidence="6" id="KW-1185">Reference proteome</keyword>
<dbReference type="InterPro" id="IPR056798">
    <property type="entry name" value="ADH_Fe_C"/>
</dbReference>
<comment type="caution">
    <text evidence="5">The sequence shown here is derived from an EMBL/GenBank/DDBJ whole genome shotgun (WGS) entry which is preliminary data.</text>
</comment>
<dbReference type="InterPro" id="IPR001670">
    <property type="entry name" value="ADH_Fe/GldA"/>
</dbReference>
<dbReference type="SUPFAM" id="SSF56796">
    <property type="entry name" value="Dehydroquinate synthase-like"/>
    <property type="match status" value="1"/>
</dbReference>
<organism evidence="5 6">
    <name type="scientific">Thermonema lapsum</name>
    <dbReference type="NCBI Taxonomy" id="28195"/>
    <lineage>
        <taxon>Bacteria</taxon>
        <taxon>Pseudomonadati</taxon>
        <taxon>Bacteroidota</taxon>
        <taxon>Cytophagia</taxon>
        <taxon>Cytophagales</taxon>
        <taxon>Thermonemataceae</taxon>
        <taxon>Thermonema</taxon>
    </lineage>
</organism>
<dbReference type="Gene3D" id="3.40.50.1970">
    <property type="match status" value="1"/>
</dbReference>
<dbReference type="FunFam" id="3.40.50.1970:FF:000003">
    <property type="entry name" value="Alcohol dehydrogenase, iron-containing"/>
    <property type="match status" value="1"/>
</dbReference>
<dbReference type="PANTHER" id="PTHR43633:SF1">
    <property type="entry name" value="ALCOHOL DEHYDROGENASE YQHD"/>
    <property type="match status" value="1"/>
</dbReference>
<accession>A0A846MR33</accession>
<dbReference type="CDD" id="cd08187">
    <property type="entry name" value="BDH"/>
    <property type="match status" value="1"/>
</dbReference>
<dbReference type="RefSeq" id="WP_166919337.1">
    <property type="nucleotide sequence ID" value="NZ_JAASRN010000002.1"/>
</dbReference>
<dbReference type="InterPro" id="IPR044731">
    <property type="entry name" value="BDH-like"/>
</dbReference>
<dbReference type="GO" id="GO:1990362">
    <property type="term" value="F:butanol dehydrogenase (NAD+) activity"/>
    <property type="evidence" value="ECO:0007669"/>
    <property type="project" value="InterPro"/>
</dbReference>
<comment type="similarity">
    <text evidence="1">Belongs to the iron-containing alcohol dehydrogenase family.</text>
</comment>
<evidence type="ECO:0000256" key="2">
    <source>
        <dbReference type="ARBA" id="ARBA00023002"/>
    </source>
</evidence>
<dbReference type="AlphaFoldDB" id="A0A846MR33"/>
<dbReference type="Pfam" id="PF25137">
    <property type="entry name" value="ADH_Fe_C"/>
    <property type="match status" value="1"/>
</dbReference>
<evidence type="ECO:0000313" key="5">
    <source>
        <dbReference type="EMBL" id="NIK74036.1"/>
    </source>
</evidence>
<dbReference type="EMBL" id="JAASRN010000002">
    <property type="protein sequence ID" value="NIK74036.1"/>
    <property type="molecule type" value="Genomic_DNA"/>
</dbReference>
<dbReference type="GO" id="GO:0005829">
    <property type="term" value="C:cytosol"/>
    <property type="evidence" value="ECO:0007669"/>
    <property type="project" value="TreeGrafter"/>
</dbReference>
<gene>
    <name evidence="5" type="ORF">FHS56_001549</name>
</gene>
<dbReference type="Proteomes" id="UP000537126">
    <property type="component" value="Unassembled WGS sequence"/>
</dbReference>